<accession>A0A8S5P7X1</accession>
<evidence type="ECO:0000313" key="3">
    <source>
        <dbReference type="EMBL" id="DAE02300.1"/>
    </source>
</evidence>
<evidence type="ECO:0000256" key="1">
    <source>
        <dbReference type="SAM" id="MobiDB-lite"/>
    </source>
</evidence>
<protein>
    <submittedName>
        <fullName evidence="3">Nuclease</fullName>
    </submittedName>
</protein>
<organism evidence="3">
    <name type="scientific">Herelleviridae sp. cttEB8</name>
    <dbReference type="NCBI Taxonomy" id="2825832"/>
    <lineage>
        <taxon>Viruses</taxon>
        <taxon>Duplodnaviria</taxon>
        <taxon>Heunggongvirae</taxon>
        <taxon>Uroviricota</taxon>
        <taxon>Caudoviricetes</taxon>
        <taxon>Herelleviridae</taxon>
    </lineage>
</organism>
<proteinExistence type="predicted"/>
<dbReference type="EMBL" id="BK015344">
    <property type="protein sequence ID" value="DAE02300.1"/>
    <property type="molecule type" value="Genomic_DNA"/>
</dbReference>
<feature type="region of interest" description="Disordered" evidence="1">
    <location>
        <begin position="270"/>
        <end position="309"/>
    </location>
</feature>
<sequence>MMQTIKNQEDFNELMKAKAVVGEIRIWKNVKYQKQADGSWRVVKGQKVSKERYAKDELKVFGRNYFKYAGKPKEAIDFLLKERNGQVIGAIEREGLGKIDIIWGDERKGLRHIRKRHFIEQNDFKSYEDIADRISDILKNGQIGKFYENGMKVNIYKGEWKVTLTKSVVYDEDDNFREKLWVLTSYNKDIKIEDKIKKSLTILDGPDSSNDMDSARLNPLISSNALSVPKDTTNLNIEQQLMDEIIEKAKKSSPIGTEKTWGGKVYVKTANGWRPKGKGKSSKKDEQQSEAKTAKVDYSQHASKASDEQLQAAINDKDASLEVKQAAQKEIENRKGKVSDDKSANELGITSALQRILDAQEKGELDLDLSVINKIKEKIAKNKEAKETKPIDEKTLDSKLDKLKQDISDSIDKKLNEMNGFKKITQTYVKVDGQTIVLNMKGEDKYKAKKGSFYMESKPNEPLNEFKKRVKEEFEKTLKKKNLNQNLQ</sequence>
<feature type="domain" description="Phage-Barnase-EndoU-ColicinE5/D-RelE-like nuclease" evidence="2">
    <location>
        <begin position="90"/>
        <end position="189"/>
    </location>
</feature>
<evidence type="ECO:0000259" key="2">
    <source>
        <dbReference type="Pfam" id="PF18809"/>
    </source>
</evidence>
<reference evidence="3" key="1">
    <citation type="journal article" date="2021" name="Proc. Natl. Acad. Sci. U.S.A.">
        <title>A Catalog of Tens of Thousands of Viruses from Human Metagenomes Reveals Hidden Associations with Chronic Diseases.</title>
        <authorList>
            <person name="Tisza M.J."/>
            <person name="Buck C.B."/>
        </authorList>
    </citation>
    <scope>NUCLEOTIDE SEQUENCE</scope>
    <source>
        <strain evidence="3">CttEB8</strain>
    </source>
</reference>
<dbReference type="InterPro" id="IPR041092">
    <property type="entry name" value="PBECR1"/>
</dbReference>
<dbReference type="Pfam" id="PF18809">
    <property type="entry name" value="PBECR1"/>
    <property type="match status" value="1"/>
</dbReference>
<name>A0A8S5P7X1_9CAUD</name>
<feature type="compositionally biased region" description="Basic and acidic residues" evidence="1">
    <location>
        <begin position="282"/>
        <end position="295"/>
    </location>
</feature>